<accession>A0AAE3NYP7</accession>
<dbReference type="InterPro" id="IPR010607">
    <property type="entry name" value="DUF1194"/>
</dbReference>
<organism evidence="2 3">
    <name type="scientific">Psychromarinibacter sediminicola</name>
    <dbReference type="NCBI Taxonomy" id="3033385"/>
    <lineage>
        <taxon>Bacteria</taxon>
        <taxon>Pseudomonadati</taxon>
        <taxon>Pseudomonadota</taxon>
        <taxon>Alphaproteobacteria</taxon>
        <taxon>Rhodobacterales</taxon>
        <taxon>Paracoccaceae</taxon>
        <taxon>Psychromarinibacter</taxon>
    </lineage>
</organism>
<gene>
    <name evidence="2" type="ORF">P1J78_20520</name>
</gene>
<sequence length="239" mass="24913">MRRALVLLAWLVSALPAGAACRQALALGLDVSGSVDAVEYRLQLDGLAAALLRPEVQQAFLAFPEAPVRLYVFEWAGSADQRRLVDWREIGSAGDLADVAAVLTGTGRVSMAPATAIGVAMRTGAEALAAQGDCDRRVLDLSGDGKSNVGPRPRTVKRDPALAGITVNGLVVGADPRSASDARGAAVGELLAYYRNEVIHGPGAFTELALGFEGFEGAMAKKLLRELQTLAVAGRGPRP</sequence>
<keyword evidence="3" id="KW-1185">Reference proteome</keyword>
<dbReference type="InterPro" id="IPR036465">
    <property type="entry name" value="vWFA_dom_sf"/>
</dbReference>
<dbReference type="SUPFAM" id="SSF53300">
    <property type="entry name" value="vWA-like"/>
    <property type="match status" value="1"/>
</dbReference>
<dbReference type="Gene3D" id="3.40.50.410">
    <property type="entry name" value="von Willebrand factor, type A domain"/>
    <property type="match status" value="1"/>
</dbReference>
<dbReference type="EMBL" id="JARGYC010000076">
    <property type="protein sequence ID" value="MDF0603137.1"/>
    <property type="molecule type" value="Genomic_DNA"/>
</dbReference>
<dbReference type="Proteomes" id="UP001220964">
    <property type="component" value="Unassembled WGS sequence"/>
</dbReference>
<dbReference type="RefSeq" id="WP_275569260.1">
    <property type="nucleotide sequence ID" value="NZ_JARGYC010000076.1"/>
</dbReference>
<proteinExistence type="predicted"/>
<keyword evidence="1" id="KW-0732">Signal</keyword>
<dbReference type="AlphaFoldDB" id="A0AAE3NYP7"/>
<feature type="chain" id="PRO_5042002477" evidence="1">
    <location>
        <begin position="20"/>
        <end position="239"/>
    </location>
</feature>
<evidence type="ECO:0000313" key="2">
    <source>
        <dbReference type="EMBL" id="MDF0603137.1"/>
    </source>
</evidence>
<evidence type="ECO:0000313" key="3">
    <source>
        <dbReference type="Proteomes" id="UP001220964"/>
    </source>
</evidence>
<evidence type="ECO:0000256" key="1">
    <source>
        <dbReference type="SAM" id="SignalP"/>
    </source>
</evidence>
<reference evidence="2" key="1">
    <citation type="submission" date="2023-03" db="EMBL/GenBank/DDBJ databases">
        <title>Multiphase analysis and comparison of six strains from genera Psychromarinibacter, Lutimaribacter, and Maritimibacter, including a novel species: Psychromarinibacter sediminicola sp. nov.</title>
        <authorList>
            <person name="Wang Y.-H."/>
            <person name="Ye M.-Q."/>
            <person name="Du Z.-J."/>
        </authorList>
    </citation>
    <scope>NUCLEOTIDE SEQUENCE</scope>
    <source>
        <strain evidence="2">C21-152</strain>
    </source>
</reference>
<name>A0AAE3NYP7_9RHOB</name>
<dbReference type="Pfam" id="PF06707">
    <property type="entry name" value="DUF1194"/>
    <property type="match status" value="1"/>
</dbReference>
<protein>
    <submittedName>
        <fullName evidence="2">DUF1194 domain-containing protein</fullName>
    </submittedName>
</protein>
<feature type="signal peptide" evidence="1">
    <location>
        <begin position="1"/>
        <end position="19"/>
    </location>
</feature>
<dbReference type="PROSITE" id="PS51257">
    <property type="entry name" value="PROKAR_LIPOPROTEIN"/>
    <property type="match status" value="1"/>
</dbReference>
<comment type="caution">
    <text evidence="2">The sequence shown here is derived from an EMBL/GenBank/DDBJ whole genome shotgun (WGS) entry which is preliminary data.</text>
</comment>